<evidence type="ECO:0000313" key="7">
    <source>
        <dbReference type="EMBL" id="OGY73485.1"/>
    </source>
</evidence>
<feature type="domain" description="Cas12a RuvC nuclease" evidence="5">
    <location>
        <begin position="901"/>
        <end position="1316"/>
    </location>
</feature>
<comment type="caution">
    <text evidence="7">The sequence shown here is derived from an EMBL/GenBank/DDBJ whole genome shotgun (WGS) entry which is preliminary data.</text>
</comment>
<feature type="site" description="Binds Target strand DNA; via amide nitrogen" evidence="3">
    <location>
        <position position="837"/>
    </location>
</feature>
<feature type="site" description="Binds crRNA" evidence="3">
    <location>
        <position position="844"/>
    </location>
</feature>
<dbReference type="InterPro" id="IPR053993">
    <property type="entry name" value="Cas12a_PI"/>
</dbReference>
<sequence>MENIFDQFIGKYSLSKTLRFELKPVGKTEDFLKINKVFEKDQTIDDSYNQAKFYFDSLHQKFIDAALASDKTSELSFQNFADVLEKQNKIILDKKREMGALRKRDKNAVGIDRLQKEINDAEDIIQKEKEKIYKDVRTLFDNEAESWKTYYQEREVDGKKITFSKADLKQKGADFLTAAGILKVLKYEFPEEKEKEFQAKNQPSLFVEEKENPGQKRYIFDSFDKFAGYLTKFQQTKKNLYAADGTSTAVATRIADNFIIFHQNTKVFRDKYKNNHTDLGFDEENIFEIERYKNCLLQREIEHIKNENSYNKIIGRINKKIKEYRDQKAKDTKLTKSDFPFFKNLDKQILGEVEKEKQLIEKTREKTEEDVLIERFKEFIENNEERFTAAKKLMNAFCNGEFESEYEGIYLKNKAINTISRRWFVSDRDFELKLPQQKSKNKSEKNEPKVKKFISIAEIKNAVEELDGDIFKAVFYDKKIIAQGGSKLEQFLVIWKYEFEYLFRDIERENGEKLLGYDSCLKIAKQLGIFPQEKEAREKATAVIKNYADAGLGIFQMMKYFSLDDKDRKNTPGQLSTNFYAEYDGYYKDFEFIKYYNEFRNFITKKPFDEDKIKLNFENGALLKGWDENKEYDFMGVILKKEGRLYLGIMHKNHRKLFQSMGNAKGDNANRYQKMIYKQIADASKDVPRLLLTSKKAMEKFKPSQEILRIKKEKTFKRESKNFSLRDLHALIEYYRNCIPQYSNWSFYDFQFQDTGKYQNIKEFTDDVQKYGYKISFRDIDDEYINQALNEGKMYLFEVVNKDIYNTKNGSKNLHTLYFEHILSAENLNDPVFKLSGMAEIFQRQPSVNEREKITTQKNQCILDKGDRAYKYRRYTEKKIMFHMSLVLNTGKGEIKQVQFNKIINQRISSSDNEMRVNVIGIDRGEKNLLYYSVVKQNGEIIEQASLNEINGVNYRDKLIEREKERLKNRQSWKPVVKIKDLKKGYISHVIHKICQLIEKYSAIVVLEDLNMRFKQIRGGIERSVYQQFEKALIDKLGYLVFKDNRDLRAPGGVLNGYQLSAPFVSFEKMRKQTGILFYTQAEYTSKTDPITGFRKNVYISNSASLDKIKEAVKKFDAIGWDGKEQSYFFKYNPYNLADEKYKNSTVSKEWAIFASAPRIRRQKGEDGYWKYDRVKVNEEFEKLLKVWNFVNPKATDIKQEIIKKEKAGDLQGEKELDGRLRNFWHSFIYLFNLVLELRNSFSLQIKIKAGEVIAVDEGVDFIASPVKPFFTTPNPYIPSNLCWLAVENADANGAYNIARKGVMILKKIREHAKKDPEF</sequence>
<dbReference type="Pfam" id="PF22222">
    <property type="entry name" value="Cpf1_PI-like"/>
    <property type="match status" value="1"/>
</dbReference>
<evidence type="ECO:0000259" key="6">
    <source>
        <dbReference type="Pfam" id="PF22222"/>
    </source>
</evidence>
<feature type="non-terminal residue" evidence="7">
    <location>
        <position position="1319"/>
    </location>
</feature>
<feature type="site" description="Binds Target strand DNA" evidence="3">
    <location>
        <position position="685"/>
    </location>
</feature>
<dbReference type="InterPro" id="IPR040787">
    <property type="entry name" value="Cas12a_REC1"/>
</dbReference>
<dbReference type="InterPro" id="IPR040852">
    <property type="entry name" value="RuvC_1"/>
</dbReference>
<evidence type="ECO:0000256" key="2">
    <source>
        <dbReference type="PIRSR" id="PIRSR627620-2"/>
    </source>
</evidence>
<proteinExistence type="predicted"/>
<protein>
    <recommendedName>
        <fullName evidence="9">Type V CRISPR-associated protein Cpf1</fullName>
    </recommendedName>
</protein>
<gene>
    <name evidence="7" type="ORF">A3H61_05040</name>
</gene>
<evidence type="ECO:0000256" key="3">
    <source>
        <dbReference type="PIRSR" id="PIRSR627620-3"/>
    </source>
</evidence>
<feature type="active site" description="For pre-crRNA processing" evidence="1">
    <location>
        <position position="871"/>
    </location>
</feature>
<dbReference type="Pfam" id="PF18516">
    <property type="entry name" value="RuvC_1"/>
    <property type="match status" value="1"/>
</dbReference>
<dbReference type="NCBIfam" id="TIGR04330">
    <property type="entry name" value="cas_Cpf1"/>
    <property type="match status" value="2"/>
</dbReference>
<dbReference type="InterPro" id="IPR027620">
    <property type="entry name" value="Cas12a"/>
</dbReference>
<dbReference type="EMBL" id="MHJU01000012">
    <property type="protein sequence ID" value="OGY73485.1"/>
    <property type="molecule type" value="Genomic_DNA"/>
</dbReference>
<evidence type="ECO:0000313" key="8">
    <source>
        <dbReference type="Proteomes" id="UP000178315"/>
    </source>
</evidence>
<evidence type="ECO:0000259" key="4">
    <source>
        <dbReference type="Pfam" id="PF18501"/>
    </source>
</evidence>
<feature type="active site" description="For DNase activity of RuvC domain" evidence="1">
    <location>
        <position position="923"/>
    </location>
</feature>
<feature type="active site" description="For DNase activity of RuvC domain" evidence="1">
    <location>
        <position position="1008"/>
    </location>
</feature>
<feature type="site" description="Binds Target strand DNA" evidence="3">
    <location>
        <position position="696"/>
    </location>
</feature>
<feature type="domain" description="Cas12a PI" evidence="6">
    <location>
        <begin position="683"/>
        <end position="773"/>
    </location>
</feature>
<feature type="site" description="Binds DNA protospacer adjacent motif (PAM)" evidence="3">
    <location>
        <position position="630"/>
    </location>
</feature>
<accession>A0A1G2A9Z1</accession>
<name>A0A1G2A9Z1_9BACT</name>
<feature type="site" description="Binds DNA in crRNA-target DNA heteroduplex" evidence="3">
    <location>
        <position position="606"/>
    </location>
</feature>
<feature type="domain" description="Cas12a REC1" evidence="4">
    <location>
        <begin position="155"/>
        <end position="349"/>
    </location>
</feature>
<reference evidence="7 8" key="1">
    <citation type="journal article" date="2016" name="Nat. Commun.">
        <title>Thousands of microbial genomes shed light on interconnected biogeochemical processes in an aquifer system.</title>
        <authorList>
            <person name="Anantharaman K."/>
            <person name="Brown C.T."/>
            <person name="Hug L.A."/>
            <person name="Sharon I."/>
            <person name="Castelle C.J."/>
            <person name="Probst A.J."/>
            <person name="Thomas B.C."/>
            <person name="Singh A."/>
            <person name="Wilkins M.J."/>
            <person name="Karaoz U."/>
            <person name="Brodie E.L."/>
            <person name="Williams K.H."/>
            <person name="Hubbard S.S."/>
            <person name="Banfield J.F."/>
        </authorList>
    </citation>
    <scope>NUCLEOTIDE SEQUENCE [LARGE SCALE GENOMIC DNA]</scope>
</reference>
<evidence type="ECO:0000259" key="5">
    <source>
        <dbReference type="Pfam" id="PF18516"/>
    </source>
</evidence>
<feature type="site" description="Binds crRNA alone and in crRNA-target DNA heteroduplex" evidence="3">
    <location>
        <position position="17"/>
    </location>
</feature>
<feature type="region of interest" description="Binds crRNA alone and in crRNA-target DNA heteroduplex" evidence="2">
    <location>
        <begin position="48"/>
        <end position="52"/>
    </location>
</feature>
<dbReference type="Proteomes" id="UP000178315">
    <property type="component" value="Unassembled WGS sequence"/>
</dbReference>
<evidence type="ECO:0000256" key="1">
    <source>
        <dbReference type="PIRSR" id="PIRSR627620-1"/>
    </source>
</evidence>
<feature type="active site" description="For DNase activity of RuvC domain" evidence="1">
    <location>
        <position position="1291"/>
    </location>
</feature>
<feature type="region of interest" description="Binds crRNA" evidence="2">
    <location>
        <begin position="814"/>
        <end position="815"/>
    </location>
</feature>
<dbReference type="Pfam" id="PF18501">
    <property type="entry name" value="REC1"/>
    <property type="match status" value="1"/>
</dbReference>
<feature type="active site" description="For pre-crRNA processing" evidence="1">
    <location>
        <position position="865"/>
    </location>
</feature>
<feature type="region of interest" description="Binds crRNA in crRNA-target DNA heteroduplex" evidence="2">
    <location>
        <begin position="347"/>
        <end position="350"/>
    </location>
</feature>
<evidence type="ECO:0008006" key="9">
    <source>
        <dbReference type="Google" id="ProtNLM"/>
    </source>
</evidence>
<organism evidence="7 8">
    <name type="scientific">Candidatus Jacksonbacteria bacterium RIFCSPLOWO2_02_FULL_44_20</name>
    <dbReference type="NCBI Taxonomy" id="1798460"/>
    <lineage>
        <taxon>Bacteria</taxon>
        <taxon>Candidatus Jacksoniibacteriota</taxon>
    </lineage>
</organism>